<comment type="caution">
    <text evidence="2">The sequence shown here is derived from an EMBL/GenBank/DDBJ whole genome shotgun (WGS) entry which is preliminary data.</text>
</comment>
<keyword evidence="1" id="KW-1133">Transmembrane helix</keyword>
<feature type="transmembrane region" description="Helical" evidence="1">
    <location>
        <begin position="52"/>
        <end position="74"/>
    </location>
</feature>
<dbReference type="Proteomes" id="UP000253628">
    <property type="component" value="Unassembled WGS sequence"/>
</dbReference>
<reference evidence="2 3" key="1">
    <citation type="submission" date="2018-06" db="EMBL/GenBank/DDBJ databases">
        <title>Genomic Encyclopedia of Type Strains, Phase IV (KMG-IV): sequencing the most valuable type-strain genomes for metagenomic binning, comparative biology and taxonomic classification.</title>
        <authorList>
            <person name="Goeker M."/>
        </authorList>
    </citation>
    <scope>NUCLEOTIDE SEQUENCE [LARGE SCALE GENOMIC DNA]</scope>
    <source>
        <strain evidence="2 3">DSM 25520</strain>
    </source>
</reference>
<dbReference type="NCBIfam" id="NF041043">
    <property type="entry name" value="BPSS1780_fam"/>
    <property type="match status" value="1"/>
</dbReference>
<evidence type="ECO:0000313" key="2">
    <source>
        <dbReference type="EMBL" id="RBP40801.1"/>
    </source>
</evidence>
<sequence length="264" mass="29425">MQAATLPFSSGWRWIQDGLDIFKRQPLAMLFWSLMTGLIITVAYLIPLFGQMALIAAMPILTFITLNSSRNIIAGKQMMPGMWLAPLRDREARRSLMRLGMAYLICCLLGGFLATLPFMNELVAAVRTDGSIDETALLQAIRSPFITFGVLYLLISALFWHAPALIGWHRIKLIQALFYSMVACWRNKWPFLLYGVSWGAIFLAAQLLANMLVGLGLGTGVVQLILTPVNLVLAAILYCSFYPTYMSVFGVNYPTQDPTETPFA</sequence>
<dbReference type="RefSeq" id="WP_113932576.1">
    <property type="nucleotide sequence ID" value="NZ_JACCEU010000004.1"/>
</dbReference>
<keyword evidence="1" id="KW-0812">Transmembrane</keyword>
<dbReference type="InterPro" id="IPR047798">
    <property type="entry name" value="BPSS1780-like"/>
</dbReference>
<proteinExistence type="predicted"/>
<name>A0A366HED4_9BURK</name>
<gene>
    <name evidence="2" type="ORF">DFR37_103142</name>
</gene>
<feature type="transmembrane region" description="Helical" evidence="1">
    <location>
        <begin position="95"/>
        <end position="119"/>
    </location>
</feature>
<organism evidence="2 3">
    <name type="scientific">Eoetvoesiella caeni</name>
    <dbReference type="NCBI Taxonomy" id="645616"/>
    <lineage>
        <taxon>Bacteria</taxon>
        <taxon>Pseudomonadati</taxon>
        <taxon>Pseudomonadota</taxon>
        <taxon>Betaproteobacteria</taxon>
        <taxon>Burkholderiales</taxon>
        <taxon>Alcaligenaceae</taxon>
        <taxon>Eoetvoesiella</taxon>
    </lineage>
</organism>
<dbReference type="EMBL" id="QNRQ01000003">
    <property type="protein sequence ID" value="RBP40801.1"/>
    <property type="molecule type" value="Genomic_DNA"/>
</dbReference>
<dbReference type="OrthoDB" id="5298483at2"/>
<feature type="transmembrane region" description="Helical" evidence="1">
    <location>
        <begin position="27"/>
        <end position="46"/>
    </location>
</feature>
<evidence type="ECO:0000313" key="3">
    <source>
        <dbReference type="Proteomes" id="UP000253628"/>
    </source>
</evidence>
<keyword evidence="1" id="KW-0472">Membrane</keyword>
<evidence type="ECO:0000256" key="1">
    <source>
        <dbReference type="SAM" id="Phobius"/>
    </source>
</evidence>
<protein>
    <submittedName>
        <fullName evidence="2">Uncharacterized protein</fullName>
    </submittedName>
</protein>
<accession>A0A366HED4</accession>
<keyword evidence="3" id="KW-1185">Reference proteome</keyword>
<dbReference type="AlphaFoldDB" id="A0A366HED4"/>
<feature type="transmembrane region" description="Helical" evidence="1">
    <location>
        <begin position="189"/>
        <end position="209"/>
    </location>
</feature>
<feature type="transmembrane region" description="Helical" evidence="1">
    <location>
        <begin position="221"/>
        <end position="241"/>
    </location>
</feature>
<feature type="transmembrane region" description="Helical" evidence="1">
    <location>
        <begin position="145"/>
        <end position="168"/>
    </location>
</feature>